<evidence type="ECO:0000256" key="2">
    <source>
        <dbReference type="ARBA" id="ARBA00017647"/>
    </source>
</evidence>
<reference evidence="10 11" key="1">
    <citation type="journal article" date="2022" name="Nat. Ecol. Evol.">
        <title>A masculinizing supergene underlies an exaggerated male reproductive morph in a spider.</title>
        <authorList>
            <person name="Hendrickx F."/>
            <person name="De Corte Z."/>
            <person name="Sonet G."/>
            <person name="Van Belleghem S.M."/>
            <person name="Kostlbacher S."/>
            <person name="Vangestel C."/>
        </authorList>
    </citation>
    <scope>NUCLEOTIDE SEQUENCE [LARGE SCALE GENOMIC DNA]</scope>
    <source>
        <strain evidence="10">W744_W776</strain>
    </source>
</reference>
<dbReference type="InterPro" id="IPR006285">
    <property type="entry name" value="Atg7"/>
</dbReference>
<evidence type="ECO:0000256" key="6">
    <source>
        <dbReference type="PIRSR" id="PIRSR606285-1"/>
    </source>
</evidence>
<comment type="similarity">
    <text evidence="1 7">Belongs to the ATG7 family.</text>
</comment>
<comment type="function">
    <text evidence="7">E1-like activating enzyme involved in the 2 ubiquitin-like systems required for autophagy.</text>
</comment>
<dbReference type="CDD" id="cd01486">
    <property type="entry name" value="Apg7"/>
    <property type="match status" value="1"/>
</dbReference>
<dbReference type="PANTHER" id="PTHR10953:SF3">
    <property type="entry name" value="UBIQUITIN-LIKE MODIFIER-ACTIVATING ENZYME ATG7"/>
    <property type="match status" value="1"/>
</dbReference>
<proteinExistence type="inferred from homology"/>
<dbReference type="GO" id="GO:0000407">
    <property type="term" value="C:phagophore assembly site"/>
    <property type="evidence" value="ECO:0007669"/>
    <property type="project" value="UniProtKB-SubCell"/>
</dbReference>
<evidence type="ECO:0000256" key="5">
    <source>
        <dbReference type="ARBA" id="ARBA00023006"/>
    </source>
</evidence>
<evidence type="ECO:0000256" key="4">
    <source>
        <dbReference type="ARBA" id="ARBA00022927"/>
    </source>
</evidence>
<dbReference type="GO" id="GO:0006995">
    <property type="term" value="P:cellular response to nitrogen starvation"/>
    <property type="evidence" value="ECO:0007669"/>
    <property type="project" value="TreeGrafter"/>
</dbReference>
<dbReference type="FunFam" id="3.40.50.720:FF:000243">
    <property type="entry name" value="Ubiquitin-like modifier-activating enzyme ATG7"/>
    <property type="match status" value="1"/>
</dbReference>
<evidence type="ECO:0000256" key="3">
    <source>
        <dbReference type="ARBA" id="ARBA00022448"/>
    </source>
</evidence>
<comment type="subunit">
    <text evidence="7">Homodimer.</text>
</comment>
<evidence type="ECO:0000313" key="10">
    <source>
        <dbReference type="EMBL" id="KAG8180844.1"/>
    </source>
</evidence>
<dbReference type="FunFam" id="3.40.140.70:FF:000001">
    <property type="entry name" value="Ubiquitin-like modifier-activating enzyme atg7"/>
    <property type="match status" value="1"/>
</dbReference>
<dbReference type="GO" id="GO:0019778">
    <property type="term" value="F:Atg12 activating enzyme activity"/>
    <property type="evidence" value="ECO:0007669"/>
    <property type="project" value="TreeGrafter"/>
</dbReference>
<dbReference type="InterPro" id="IPR045886">
    <property type="entry name" value="ThiF/MoeB/HesA"/>
</dbReference>
<dbReference type="GO" id="GO:0015031">
    <property type="term" value="P:protein transport"/>
    <property type="evidence" value="ECO:0007669"/>
    <property type="project" value="UniProtKB-UniRule"/>
</dbReference>
<keyword evidence="7" id="KW-0963">Cytoplasm</keyword>
<evidence type="ECO:0000259" key="8">
    <source>
        <dbReference type="Pfam" id="PF00899"/>
    </source>
</evidence>
<keyword evidence="4 7" id="KW-0653">Protein transport</keyword>
<dbReference type="Proteomes" id="UP000827092">
    <property type="component" value="Unassembled WGS sequence"/>
</dbReference>
<feature type="domain" description="THIF-type NAD/FAD binding fold" evidence="8">
    <location>
        <begin position="337"/>
        <end position="567"/>
    </location>
</feature>
<dbReference type="GO" id="GO:0032446">
    <property type="term" value="P:protein modification by small protein conjugation"/>
    <property type="evidence" value="ECO:0007669"/>
    <property type="project" value="TreeGrafter"/>
</dbReference>
<sequence>MPKARQPETISRLPPYPKIVILLSERMSPLQFAPFSSAVDSGFWYQLTQKKLDVFKLDDGPVDMSGFYSTSSAPGLPPVFHVDYSALESSGSRGSVCCVSGTLLNTNTLEDFKRKDKRMLLQENAQQKIWAAIEDGRALQDPSLLQHCLFLTFADLKKYHYYYWMAFPALTFPKDVICEKEQKLTDCFSQEKLERLEQSLASLDPCDRGAFLVGDQGCHPLRERDSLKGKILLGFTDPSGFAKHPGWPLRNLLAFAAHQWGGNSWEVVCFRGKAENSLLLSLRTEGEPTVNGVCPEAVGWEMSKGKLVPKKVDMSESMDPHKLACNAVDLNLKLMRWRLSPGLELERIKDTKCLLFGAGTLGCNVARCLMGWGVRHLTLLDNSKVSYSNPVRQSLFTFEDCKKGGVHKATAAAQHLREVFPGVEATGKVLSVPMPGHAVPESMWPQVKNDVAELEELVSSHDVLFLLMDTRESRWLPSLLAAHHNKLVLNAALGFDTFLVMRHGMRKEREDETPHLGCYFCNDVVAPGNSSADRTLDQQCTVTRPGLSYVGAAMAVELLVSLLQHPLRGLAPASKVGECGEGELGLVPHQVRGHLHNFSNSILASQGFDRCTTCSQRVLECYRREGSDFLLRVFNDPDHLEKATGLSELLVGLKDDEIIALSDEDSC</sequence>
<dbReference type="InterPro" id="IPR035985">
    <property type="entry name" value="Ubiquitin-activating_enz"/>
</dbReference>
<dbReference type="InterPro" id="IPR042523">
    <property type="entry name" value="Atg7_N_2"/>
</dbReference>
<dbReference type="Pfam" id="PF16420">
    <property type="entry name" value="ATG7_N"/>
    <property type="match status" value="1"/>
</dbReference>
<dbReference type="SUPFAM" id="SSF69572">
    <property type="entry name" value="Activating enzymes of the ubiquitin-like proteins"/>
    <property type="match status" value="1"/>
</dbReference>
<comment type="subcellular location">
    <subcellularLocation>
        <location evidence="7">Cytoplasm</location>
    </subcellularLocation>
    <subcellularLocation>
        <location evidence="7">Preautophagosomal structure</location>
    </subcellularLocation>
</comment>
<dbReference type="EMBL" id="JAFNEN010000547">
    <property type="protein sequence ID" value="KAG8180844.1"/>
    <property type="molecule type" value="Genomic_DNA"/>
</dbReference>
<dbReference type="GO" id="GO:0034727">
    <property type="term" value="P:piecemeal microautophagy of the nucleus"/>
    <property type="evidence" value="ECO:0007669"/>
    <property type="project" value="TreeGrafter"/>
</dbReference>
<evidence type="ECO:0000256" key="7">
    <source>
        <dbReference type="RuleBase" id="RU366022"/>
    </source>
</evidence>
<name>A0AAV6U9Q1_9ARAC</name>
<dbReference type="InterPro" id="IPR042522">
    <property type="entry name" value="Atg7_N_1"/>
</dbReference>
<keyword evidence="11" id="KW-1185">Reference proteome</keyword>
<dbReference type="GO" id="GO:0000045">
    <property type="term" value="P:autophagosome assembly"/>
    <property type="evidence" value="ECO:0007669"/>
    <property type="project" value="TreeGrafter"/>
</dbReference>
<dbReference type="PANTHER" id="PTHR10953">
    <property type="entry name" value="UBIQUITIN-ACTIVATING ENZYME E1"/>
    <property type="match status" value="1"/>
</dbReference>
<dbReference type="Gene3D" id="3.40.140.100">
    <property type="entry name" value="Ubiquitin-like modifier-activating enzyme ATG7 C-terminal domain"/>
    <property type="match status" value="1"/>
</dbReference>
<comment type="caution">
    <text evidence="10">The sequence shown here is derived from an EMBL/GenBank/DDBJ whole genome shotgun (WGS) entry which is preliminary data.</text>
</comment>
<dbReference type="InterPro" id="IPR000594">
    <property type="entry name" value="ThiF_NAD_FAD-bd"/>
</dbReference>
<protein>
    <recommendedName>
        <fullName evidence="2 7">Ubiquitin-like modifier-activating enzyme ATG7</fullName>
    </recommendedName>
    <alternativeName>
        <fullName evidence="7">Autophagy-related protein 7</fullName>
    </alternativeName>
</protein>
<dbReference type="InterPro" id="IPR032197">
    <property type="entry name" value="Atg7_N"/>
</dbReference>
<evidence type="ECO:0000259" key="9">
    <source>
        <dbReference type="Pfam" id="PF16420"/>
    </source>
</evidence>
<dbReference type="Pfam" id="PF00899">
    <property type="entry name" value="ThiF"/>
    <property type="match status" value="1"/>
</dbReference>
<dbReference type="GO" id="GO:0000422">
    <property type="term" value="P:autophagy of mitochondrion"/>
    <property type="evidence" value="ECO:0007669"/>
    <property type="project" value="TreeGrafter"/>
</dbReference>
<gene>
    <name evidence="10" type="ORF">JTE90_005930</name>
</gene>
<dbReference type="NCBIfam" id="TIGR01381">
    <property type="entry name" value="E1_like_apg7"/>
    <property type="match status" value="1"/>
</dbReference>
<dbReference type="Gene3D" id="3.40.50.720">
    <property type="entry name" value="NAD(P)-binding Rossmann-like Domain"/>
    <property type="match status" value="1"/>
</dbReference>
<keyword evidence="7" id="KW-0833">Ubl conjugation pathway</keyword>
<dbReference type="GO" id="GO:0019779">
    <property type="term" value="F:Atg8 activating enzyme activity"/>
    <property type="evidence" value="ECO:0007669"/>
    <property type="project" value="TreeGrafter"/>
</dbReference>
<dbReference type="Gene3D" id="3.40.140.70">
    <property type="entry name" value="Ubiquitin-like modifier-activating enzyme ATG7 N-terminal domain"/>
    <property type="match status" value="1"/>
</dbReference>
<feature type="domain" description="Ubiquitin-like modifier-activating enzyme Atg7 N-terminal" evidence="9">
    <location>
        <begin position="30"/>
        <end position="318"/>
    </location>
</feature>
<accession>A0AAV6U9Q1</accession>
<evidence type="ECO:0000313" key="11">
    <source>
        <dbReference type="Proteomes" id="UP000827092"/>
    </source>
</evidence>
<evidence type="ECO:0000256" key="1">
    <source>
        <dbReference type="ARBA" id="ARBA00010931"/>
    </source>
</evidence>
<keyword evidence="3 7" id="KW-0813">Transport</keyword>
<keyword evidence="5 7" id="KW-0072">Autophagy</keyword>
<dbReference type="AlphaFoldDB" id="A0AAV6U9Q1"/>
<organism evidence="10 11">
    <name type="scientific">Oedothorax gibbosus</name>
    <dbReference type="NCBI Taxonomy" id="931172"/>
    <lineage>
        <taxon>Eukaryota</taxon>
        <taxon>Metazoa</taxon>
        <taxon>Ecdysozoa</taxon>
        <taxon>Arthropoda</taxon>
        <taxon>Chelicerata</taxon>
        <taxon>Arachnida</taxon>
        <taxon>Araneae</taxon>
        <taxon>Araneomorphae</taxon>
        <taxon>Entelegynae</taxon>
        <taxon>Araneoidea</taxon>
        <taxon>Linyphiidae</taxon>
        <taxon>Erigoninae</taxon>
        <taxon>Oedothorax</taxon>
    </lineage>
</organism>
<feature type="active site" description="Glycyl thioester intermediate" evidence="6">
    <location>
        <position position="540"/>
    </location>
</feature>